<dbReference type="SUPFAM" id="SSF143422">
    <property type="entry name" value="Transposase IS200-like"/>
    <property type="match status" value="1"/>
</dbReference>
<dbReference type="PANTHER" id="PTHR34322:SF2">
    <property type="entry name" value="TRANSPOSASE IS200-LIKE DOMAIN-CONTAINING PROTEIN"/>
    <property type="match status" value="1"/>
</dbReference>
<dbReference type="Gene3D" id="3.30.70.1290">
    <property type="entry name" value="Transposase IS200-like"/>
    <property type="match status" value="1"/>
</dbReference>
<comment type="caution">
    <text evidence="2">The sequence shown here is derived from an EMBL/GenBank/DDBJ whole genome shotgun (WGS) entry which is preliminary data.</text>
</comment>
<accession>A0A1F6E5Q6</accession>
<dbReference type="InterPro" id="IPR002686">
    <property type="entry name" value="Transposase_17"/>
</dbReference>
<dbReference type="GO" id="GO:0004803">
    <property type="term" value="F:transposase activity"/>
    <property type="evidence" value="ECO:0007669"/>
    <property type="project" value="InterPro"/>
</dbReference>
<name>A0A1F6E5Q6_9BACT</name>
<protein>
    <recommendedName>
        <fullName evidence="1">Transposase IS200-like domain-containing protein</fullName>
    </recommendedName>
</protein>
<dbReference type="GO" id="GO:0003677">
    <property type="term" value="F:DNA binding"/>
    <property type="evidence" value="ECO:0007669"/>
    <property type="project" value="InterPro"/>
</dbReference>
<dbReference type="InterPro" id="IPR036515">
    <property type="entry name" value="Transposase_17_sf"/>
</dbReference>
<sequence>MARRMSFAVDEWYHCYNRGVDKRDIFSNEHDANRFLMLLYLANSDRSVDLYNERRPQVEHIIGSDRGLPLVSVGAYCLMTNHYHLLLKETSAGGITAFMRKLGTAYTMYFNAKYERVGHLFAGPFRARHVGTDRYFQRVIQYIHCNPAELYEKGWKRGEVGNIAKLEEKLLAYAYSSFLPFTNKNTRSGVLGSDVFDIAHELPPRKMLEEARAYYADLSGERFER</sequence>
<dbReference type="SMART" id="SM01321">
    <property type="entry name" value="Y1_Tnp"/>
    <property type="match status" value="1"/>
</dbReference>
<dbReference type="PANTHER" id="PTHR34322">
    <property type="entry name" value="TRANSPOSASE, Y1_TNP DOMAIN-CONTAINING"/>
    <property type="match status" value="1"/>
</dbReference>
<dbReference type="AlphaFoldDB" id="A0A1F6E5Q6"/>
<evidence type="ECO:0000313" key="3">
    <source>
        <dbReference type="Proteomes" id="UP000176914"/>
    </source>
</evidence>
<organism evidence="2 3">
    <name type="scientific">Candidatus Kaiserbacteria bacterium RIFCSPHIGHO2_02_FULL_55_25</name>
    <dbReference type="NCBI Taxonomy" id="1798498"/>
    <lineage>
        <taxon>Bacteria</taxon>
        <taxon>Candidatus Kaiseribacteriota</taxon>
    </lineage>
</organism>
<dbReference type="GO" id="GO:0006313">
    <property type="term" value="P:DNA transposition"/>
    <property type="evidence" value="ECO:0007669"/>
    <property type="project" value="InterPro"/>
</dbReference>
<proteinExistence type="predicted"/>
<evidence type="ECO:0000313" key="2">
    <source>
        <dbReference type="EMBL" id="OGG68880.1"/>
    </source>
</evidence>
<dbReference type="EMBL" id="MFLL01000026">
    <property type="protein sequence ID" value="OGG68880.1"/>
    <property type="molecule type" value="Genomic_DNA"/>
</dbReference>
<evidence type="ECO:0000259" key="1">
    <source>
        <dbReference type="SMART" id="SM01321"/>
    </source>
</evidence>
<reference evidence="2 3" key="1">
    <citation type="journal article" date="2016" name="Nat. Commun.">
        <title>Thousands of microbial genomes shed light on interconnected biogeochemical processes in an aquifer system.</title>
        <authorList>
            <person name="Anantharaman K."/>
            <person name="Brown C.T."/>
            <person name="Hug L.A."/>
            <person name="Sharon I."/>
            <person name="Castelle C.J."/>
            <person name="Probst A.J."/>
            <person name="Thomas B.C."/>
            <person name="Singh A."/>
            <person name="Wilkins M.J."/>
            <person name="Karaoz U."/>
            <person name="Brodie E.L."/>
            <person name="Williams K.H."/>
            <person name="Hubbard S.S."/>
            <person name="Banfield J.F."/>
        </authorList>
    </citation>
    <scope>NUCLEOTIDE SEQUENCE [LARGE SCALE GENOMIC DNA]</scope>
</reference>
<dbReference type="Proteomes" id="UP000176914">
    <property type="component" value="Unassembled WGS sequence"/>
</dbReference>
<dbReference type="Pfam" id="PF01797">
    <property type="entry name" value="Y1_Tnp"/>
    <property type="match status" value="1"/>
</dbReference>
<feature type="domain" description="Transposase IS200-like" evidence="1">
    <location>
        <begin position="8"/>
        <end position="146"/>
    </location>
</feature>
<gene>
    <name evidence="2" type="ORF">A3C20_02870</name>
</gene>